<dbReference type="PROSITE" id="PS50977">
    <property type="entry name" value="HTH_TETR_2"/>
    <property type="match status" value="1"/>
</dbReference>
<dbReference type="InterPro" id="IPR050109">
    <property type="entry name" value="HTH-type_TetR-like_transc_reg"/>
</dbReference>
<dbReference type="GO" id="GO:0003700">
    <property type="term" value="F:DNA-binding transcription factor activity"/>
    <property type="evidence" value="ECO:0007669"/>
    <property type="project" value="TreeGrafter"/>
</dbReference>
<keyword evidence="3" id="KW-0804">Transcription</keyword>
<keyword evidence="2 4" id="KW-0238">DNA-binding</keyword>
<feature type="DNA-binding region" description="H-T-H motif" evidence="4">
    <location>
        <begin position="37"/>
        <end position="56"/>
    </location>
</feature>
<feature type="domain" description="HTH tetR-type" evidence="5">
    <location>
        <begin position="14"/>
        <end position="74"/>
    </location>
</feature>
<keyword evidence="1" id="KW-0805">Transcription regulation</keyword>
<dbReference type="PANTHER" id="PTHR30055">
    <property type="entry name" value="HTH-TYPE TRANSCRIPTIONAL REGULATOR RUTR"/>
    <property type="match status" value="1"/>
</dbReference>
<comment type="caution">
    <text evidence="6">The sequence shown here is derived from an EMBL/GenBank/DDBJ whole genome shotgun (WGS) entry which is preliminary data.</text>
</comment>
<sequence>MTTVGRTSPDARSVRSRTALLDAARGLVLEQGSGAITISAICQRAQVSRPTFYQHYSSPDELLADMVRSRFDEILASVPESDRDDTPAVIRRVLADIGAQPRAFAGLLGDRATWGQVRSAFEEWLTEHLAEAHPDARPSDLDFAAGGTVRLVAIALAAGNESQLDQTADDVWRLVQAVLDLP</sequence>
<evidence type="ECO:0000256" key="3">
    <source>
        <dbReference type="ARBA" id="ARBA00023163"/>
    </source>
</evidence>
<dbReference type="SUPFAM" id="SSF46689">
    <property type="entry name" value="Homeodomain-like"/>
    <property type="match status" value="1"/>
</dbReference>
<dbReference type="Gene3D" id="1.10.357.10">
    <property type="entry name" value="Tetracycline Repressor, domain 2"/>
    <property type="match status" value="1"/>
</dbReference>
<organism evidence="6">
    <name type="scientific">Gordonia rubripertincta</name>
    <name type="common">Rhodococcus corallinus</name>
    <dbReference type="NCBI Taxonomy" id="36822"/>
    <lineage>
        <taxon>Bacteria</taxon>
        <taxon>Bacillati</taxon>
        <taxon>Actinomycetota</taxon>
        <taxon>Actinomycetes</taxon>
        <taxon>Mycobacteriales</taxon>
        <taxon>Gordoniaceae</taxon>
        <taxon>Gordonia</taxon>
    </lineage>
</organism>
<evidence type="ECO:0000259" key="5">
    <source>
        <dbReference type="PROSITE" id="PS50977"/>
    </source>
</evidence>
<name>A0AAW6R6W5_GORRU</name>
<dbReference type="AlphaFoldDB" id="A0AAW6R6W5"/>
<dbReference type="GO" id="GO:0000976">
    <property type="term" value="F:transcription cis-regulatory region binding"/>
    <property type="evidence" value="ECO:0007669"/>
    <property type="project" value="TreeGrafter"/>
</dbReference>
<evidence type="ECO:0000313" key="6">
    <source>
        <dbReference type="EMBL" id="MDG6780286.1"/>
    </source>
</evidence>
<dbReference type="PRINTS" id="PR00455">
    <property type="entry name" value="HTHTETR"/>
</dbReference>
<evidence type="ECO:0000256" key="1">
    <source>
        <dbReference type="ARBA" id="ARBA00023015"/>
    </source>
</evidence>
<protein>
    <submittedName>
        <fullName evidence="6">TetR/AcrR family transcriptional regulator</fullName>
    </submittedName>
</protein>
<evidence type="ECO:0000256" key="4">
    <source>
        <dbReference type="PROSITE-ProRule" id="PRU00335"/>
    </source>
</evidence>
<evidence type="ECO:0000256" key="2">
    <source>
        <dbReference type="ARBA" id="ARBA00023125"/>
    </source>
</evidence>
<accession>A0AAW6R6W5</accession>
<dbReference type="InterPro" id="IPR001647">
    <property type="entry name" value="HTH_TetR"/>
</dbReference>
<dbReference type="RefSeq" id="WP_005195630.1">
    <property type="nucleotide sequence ID" value="NZ_CP136136.1"/>
</dbReference>
<proteinExistence type="predicted"/>
<dbReference type="Pfam" id="PF00440">
    <property type="entry name" value="TetR_N"/>
    <property type="match status" value="1"/>
</dbReference>
<dbReference type="EMBL" id="JARUXG010000002">
    <property type="protein sequence ID" value="MDG6780286.1"/>
    <property type="molecule type" value="Genomic_DNA"/>
</dbReference>
<gene>
    <name evidence="6" type="ORF">QBL07_05515</name>
</gene>
<reference evidence="6" key="1">
    <citation type="submission" date="2023-04" db="EMBL/GenBank/DDBJ databases">
        <title>Characterization and analysis of the complete genome of Gordonia rubripertincta 112, the degrader of aromatic and aliphatic compounds.</title>
        <authorList>
            <person name="Frantsuzova E."/>
            <person name="Bogun A."/>
            <person name="Delegan Y."/>
        </authorList>
    </citation>
    <scope>NUCLEOTIDE SEQUENCE</scope>
    <source>
        <strain evidence="6">112</strain>
    </source>
</reference>
<dbReference type="InterPro" id="IPR009057">
    <property type="entry name" value="Homeodomain-like_sf"/>
</dbReference>
<dbReference type="PANTHER" id="PTHR30055:SF234">
    <property type="entry name" value="HTH-TYPE TRANSCRIPTIONAL REGULATOR BETI"/>
    <property type="match status" value="1"/>
</dbReference>